<dbReference type="InterPro" id="IPR042042">
    <property type="entry name" value="Tip20p_domB"/>
</dbReference>
<evidence type="ECO:0000313" key="2">
    <source>
        <dbReference type="EMBL" id="KTA97782.1"/>
    </source>
</evidence>
<dbReference type="PROSITE" id="PS51386">
    <property type="entry name" value="RINT1_TIP20"/>
    <property type="match status" value="1"/>
</dbReference>
<dbReference type="GO" id="GO:0070939">
    <property type="term" value="C:Dsl1/NZR complex"/>
    <property type="evidence" value="ECO:0007669"/>
    <property type="project" value="EnsemblFungi"/>
</dbReference>
<dbReference type="Gene3D" id="1.20.58.670">
    <property type="entry name" value="Dsl1p vesicle tethering complex, Tip20p subunit, domain D"/>
    <property type="match status" value="1"/>
</dbReference>
<dbReference type="InterPro" id="IPR042040">
    <property type="entry name" value="Tip20p_domE"/>
</dbReference>
<gene>
    <name evidence="2" type="ORF">AO440_001031</name>
</gene>
<dbReference type="Gene3D" id="1.10.10.2270">
    <property type="entry name" value="Dsl1p vesicle tethering complex, Tip20p subunit, domain E"/>
    <property type="match status" value="1"/>
</dbReference>
<dbReference type="VEuPathDB" id="FungiDB:CAGL0E04972g"/>
<dbReference type="GO" id="GO:0006890">
    <property type="term" value="P:retrograde vesicle-mediated transport, Golgi to endoplasmic reticulum"/>
    <property type="evidence" value="ECO:0007669"/>
    <property type="project" value="EnsemblFungi"/>
</dbReference>
<dbReference type="Proteomes" id="UP000054886">
    <property type="component" value="Unassembled WGS sequence"/>
</dbReference>
<organism evidence="2 3">
    <name type="scientific">Candida glabrata</name>
    <name type="common">Yeast</name>
    <name type="synonym">Torulopsis glabrata</name>
    <dbReference type="NCBI Taxonomy" id="5478"/>
    <lineage>
        <taxon>Eukaryota</taxon>
        <taxon>Fungi</taxon>
        <taxon>Dikarya</taxon>
        <taxon>Ascomycota</taxon>
        <taxon>Saccharomycotina</taxon>
        <taxon>Saccharomycetes</taxon>
        <taxon>Saccharomycetales</taxon>
        <taxon>Saccharomycetaceae</taxon>
        <taxon>Nakaseomyces</taxon>
    </lineage>
</organism>
<keyword evidence="1" id="KW-0175">Coiled coil</keyword>
<evidence type="ECO:0000256" key="1">
    <source>
        <dbReference type="SAM" id="Coils"/>
    </source>
</evidence>
<dbReference type="InterPro" id="IPR042041">
    <property type="entry name" value="Tip20p_domA"/>
</dbReference>
<sequence>MLNDINDLLDLEKHIDEIEQKRNTLANELETYRNGVVTRKIHEEQESIDLLAERILAATDNLEAIEQLKTEFGELRILKELETDIKNRNKKKETVDELQKLEPELNEVIESNDENTITDSIINLHDKISLICNDEVIHLDDYIQYFIFKFEDELVRPVISTKMNELQDKLLKSYWDNQKKNSLTTNQINDLRSKSSELFRLNNCLFNNSSEPLANMKAIANNFKVRFTYHFHNSTTDIETYFKFLKDYLHENLYQCISIFYDPSVGLSKAIIHQEFINNVLNPIREKIRSTLSTNDLKSAIFLISQILATDKILSKTFHYQGSGLASLISDDQWEKWINYEEEITKKQFSSITGNTEKELLQSANNFNELIKKTYVYLEPLLTLEYDPAQKFKLQCCSNIFLNLFSMYLEHTLAVDTLSEKRSKDEELQQTLIKLNNLCIVANKIIELQGMEPFVLLTDIVNRNEAKNYISVFQDILNDYEQNIQIDIQRSIVHRLQKLLKDTLRNYFKITGWSTDYSQEELTTPSSEIIAAINLLTRIFIKIDTLQVPPSIVIQIKNDILNVLVLYFTESILKLNKFNKRGLLQFELDFNKLKDCLSLPYDNFNFKERMLTEILHILRLKYDSAQSHFYEKQYIKQGLYDDLRAQNKIEVLKDTEIQDALYRIAYGNIVE</sequence>
<dbReference type="GO" id="GO:0006914">
    <property type="term" value="P:autophagy"/>
    <property type="evidence" value="ECO:0007669"/>
    <property type="project" value="EnsemblFungi"/>
</dbReference>
<comment type="caution">
    <text evidence="2">The sequence shown here is derived from an EMBL/GenBank/DDBJ whole genome shotgun (WGS) entry which is preliminary data.</text>
</comment>
<dbReference type="Gene3D" id="1.10.357.100">
    <property type="entry name" value="Dsl1p vesicle tethering complex, Tip20p subunit, domain C"/>
    <property type="match status" value="1"/>
</dbReference>
<dbReference type="VEuPathDB" id="FungiDB:B1J91_E04972g"/>
<dbReference type="VEuPathDB" id="FungiDB:GWK60_E04675"/>
<proteinExistence type="predicted"/>
<dbReference type="Gene3D" id="6.10.280.210">
    <property type="entry name" value="Dsl1p vesicle tethering complex, Tip20p subunit, domain A"/>
    <property type="match status" value="1"/>
</dbReference>
<dbReference type="GO" id="GO:0006888">
    <property type="term" value="P:endoplasmic reticulum to Golgi vesicle-mediated transport"/>
    <property type="evidence" value="ECO:0007669"/>
    <property type="project" value="InterPro"/>
</dbReference>
<dbReference type="InterPro" id="IPR042044">
    <property type="entry name" value="EXOC6PINT-1/Sec15/Tip20_C_dom2"/>
</dbReference>
<evidence type="ECO:0000313" key="3">
    <source>
        <dbReference type="Proteomes" id="UP000054886"/>
    </source>
</evidence>
<accession>A0A0W0CW65</accession>
<dbReference type="InterPro" id="IPR042043">
    <property type="entry name" value="Tip20p_domC"/>
</dbReference>
<dbReference type="VEuPathDB" id="FungiDB:GVI51_E04697"/>
<feature type="coiled-coil region" evidence="1">
    <location>
        <begin position="8"/>
        <end position="98"/>
    </location>
</feature>
<dbReference type="Pfam" id="PF04437">
    <property type="entry name" value="RINT1_TIP1"/>
    <property type="match status" value="1"/>
</dbReference>
<name>A0A0W0CW65_CANGB</name>
<reference evidence="2 3" key="1">
    <citation type="submission" date="2015-10" db="EMBL/GenBank/DDBJ databases">
        <title>Draft genomes sequences of Candida glabrata isolates 1A, 1B, 2A, 2B, 3A and 3B.</title>
        <authorList>
            <person name="Haavelsrud O.E."/>
            <person name="Gaustad P."/>
        </authorList>
    </citation>
    <scope>NUCLEOTIDE SEQUENCE [LARGE SCALE GENOMIC DNA]</scope>
    <source>
        <strain evidence="2">910700640</strain>
    </source>
</reference>
<dbReference type="Gene3D" id="1.20.58.1420">
    <property type="entry name" value="Dsl1p vesicle tethering complex, Tip20p subunit, domain B"/>
    <property type="match status" value="1"/>
</dbReference>
<protein>
    <submittedName>
        <fullName evidence="2">Protein transport protein TIP20</fullName>
    </submittedName>
</protein>
<dbReference type="InterPro" id="IPR007528">
    <property type="entry name" value="RINT1_Tip20"/>
</dbReference>
<dbReference type="AlphaFoldDB" id="A0A0W0CW65"/>
<dbReference type="EMBL" id="LLZZ01000156">
    <property type="protein sequence ID" value="KTA97782.1"/>
    <property type="molecule type" value="Genomic_DNA"/>
</dbReference>